<protein>
    <submittedName>
        <fullName evidence="4">Uncharacterized protein</fullName>
    </submittedName>
</protein>
<evidence type="ECO:0000256" key="1">
    <source>
        <dbReference type="SAM" id="MobiDB-lite"/>
    </source>
</evidence>
<feature type="compositionally biased region" description="Pro residues" evidence="1">
    <location>
        <begin position="67"/>
        <end position="78"/>
    </location>
</feature>
<proteinExistence type="predicted"/>
<keyword evidence="2" id="KW-1133">Transmembrane helix</keyword>
<feature type="chain" id="PRO_5007801923" evidence="3">
    <location>
        <begin position="24"/>
        <end position="431"/>
    </location>
</feature>
<feature type="region of interest" description="Disordered" evidence="1">
    <location>
        <begin position="52"/>
        <end position="89"/>
    </location>
</feature>
<feature type="compositionally biased region" description="Polar residues" evidence="1">
    <location>
        <begin position="52"/>
        <end position="62"/>
    </location>
</feature>
<accession>A0A135SAC5</accession>
<feature type="transmembrane region" description="Helical" evidence="2">
    <location>
        <begin position="156"/>
        <end position="177"/>
    </location>
</feature>
<reference evidence="4 5" key="1">
    <citation type="submission" date="2014-02" db="EMBL/GenBank/DDBJ databases">
        <title>The genome sequence of Colletotrichum nymphaeae SA-01.</title>
        <authorList>
            <person name="Baroncelli R."/>
            <person name="Thon M.R."/>
        </authorList>
    </citation>
    <scope>NUCLEOTIDE SEQUENCE [LARGE SCALE GENOMIC DNA]</scope>
    <source>
        <strain evidence="4 5">SA-01</strain>
    </source>
</reference>
<evidence type="ECO:0000256" key="2">
    <source>
        <dbReference type="SAM" id="Phobius"/>
    </source>
</evidence>
<dbReference type="Proteomes" id="UP000070054">
    <property type="component" value="Unassembled WGS sequence"/>
</dbReference>
<dbReference type="OrthoDB" id="4140442at2759"/>
<keyword evidence="2" id="KW-0472">Membrane</keyword>
<feature type="compositionally biased region" description="Low complexity" evidence="1">
    <location>
        <begin position="79"/>
        <end position="89"/>
    </location>
</feature>
<evidence type="ECO:0000313" key="4">
    <source>
        <dbReference type="EMBL" id="KXH32858.1"/>
    </source>
</evidence>
<evidence type="ECO:0000256" key="3">
    <source>
        <dbReference type="SAM" id="SignalP"/>
    </source>
</evidence>
<sequence length="431" mass="46597">MAASSRGMSLCLLLASRPGPLCATTTATTQPLLSRRLFSSLTALRYAAKPSRTTTIPNNLTRSAVSKPPPKSPLPSTPPKTTTTPAPGTGAGATAGSAYALATTLAQRPQPTVLYEAASHLWMKVSAWSAATMFYSYAGINYYFTLLDPPPDLAAWVPHAFALICVATAGFGSYFLFNARNIVKIIRAVPTASLLKSSAGEKSAASVLPLGVTSAKTTPVVLEITCERILPGTPKKFLLAPDQVAIPTRIYSPLVTPTPAMERAAARQRQVQARADWEYDKGHLMTTPFRHASKGFKAAWYGVRRAITKEGFLRMEAGGEKLKLDVSTGWALDDGRAIDRLVKIGAADAMYYSPRPSQNRRGEPACPETVDVKAAECQYSPPKPLRNVNVTNLKSRNLFKSHGKQRRAVAAYCWRTPPNVPIHSILFVVQE</sequence>
<dbReference type="AlphaFoldDB" id="A0A135SAC5"/>
<keyword evidence="2" id="KW-0812">Transmembrane</keyword>
<keyword evidence="3" id="KW-0732">Signal</keyword>
<evidence type="ECO:0000313" key="5">
    <source>
        <dbReference type="Proteomes" id="UP000070054"/>
    </source>
</evidence>
<feature type="signal peptide" evidence="3">
    <location>
        <begin position="1"/>
        <end position="23"/>
    </location>
</feature>
<keyword evidence="5" id="KW-1185">Reference proteome</keyword>
<comment type="caution">
    <text evidence="4">The sequence shown here is derived from an EMBL/GenBank/DDBJ whole genome shotgun (WGS) entry which is preliminary data.</text>
</comment>
<dbReference type="EMBL" id="JEMN01001572">
    <property type="protein sequence ID" value="KXH32858.1"/>
    <property type="molecule type" value="Genomic_DNA"/>
</dbReference>
<gene>
    <name evidence="4" type="ORF">CNYM01_12720</name>
</gene>
<name>A0A135SAC5_9PEZI</name>
<organism evidence="4 5">
    <name type="scientific">Colletotrichum nymphaeae SA-01</name>
    <dbReference type="NCBI Taxonomy" id="1460502"/>
    <lineage>
        <taxon>Eukaryota</taxon>
        <taxon>Fungi</taxon>
        <taxon>Dikarya</taxon>
        <taxon>Ascomycota</taxon>
        <taxon>Pezizomycotina</taxon>
        <taxon>Sordariomycetes</taxon>
        <taxon>Hypocreomycetidae</taxon>
        <taxon>Glomerellales</taxon>
        <taxon>Glomerellaceae</taxon>
        <taxon>Colletotrichum</taxon>
        <taxon>Colletotrichum acutatum species complex</taxon>
    </lineage>
</organism>